<dbReference type="Gene3D" id="1.10.10.10">
    <property type="entry name" value="Winged helix-like DNA-binding domain superfamily/Winged helix DNA-binding domain"/>
    <property type="match status" value="1"/>
</dbReference>
<evidence type="ECO:0000256" key="1">
    <source>
        <dbReference type="ARBA" id="ARBA00023015"/>
    </source>
</evidence>
<evidence type="ECO:0000256" key="2">
    <source>
        <dbReference type="ARBA" id="ARBA00023125"/>
    </source>
</evidence>
<dbReference type="InterPro" id="IPR000524">
    <property type="entry name" value="Tscrpt_reg_HTH_GntR"/>
</dbReference>
<feature type="domain" description="HTH gntR-type" evidence="4">
    <location>
        <begin position="11"/>
        <end position="78"/>
    </location>
</feature>
<dbReference type="PANTHER" id="PTHR43537:SF5">
    <property type="entry name" value="UXU OPERON TRANSCRIPTIONAL REGULATOR"/>
    <property type="match status" value="1"/>
</dbReference>
<keyword evidence="2" id="KW-0238">DNA-binding</keyword>
<comment type="caution">
    <text evidence="5">The sequence shown here is derived from an EMBL/GenBank/DDBJ whole genome shotgun (WGS) entry which is preliminary data.</text>
</comment>
<dbReference type="InterPro" id="IPR036388">
    <property type="entry name" value="WH-like_DNA-bd_sf"/>
</dbReference>
<proteinExistence type="predicted"/>
<keyword evidence="3" id="KW-0804">Transcription</keyword>
<gene>
    <name evidence="5" type="ORF">GCM10023351_15190</name>
</gene>
<organism evidence="5 6">
    <name type="scientific">Microbacterium gilvum</name>
    <dbReference type="NCBI Taxonomy" id="1336204"/>
    <lineage>
        <taxon>Bacteria</taxon>
        <taxon>Bacillati</taxon>
        <taxon>Actinomycetota</taxon>
        <taxon>Actinomycetes</taxon>
        <taxon>Micrococcales</taxon>
        <taxon>Microbacteriaceae</taxon>
        <taxon>Microbacterium</taxon>
    </lineage>
</organism>
<evidence type="ECO:0000313" key="6">
    <source>
        <dbReference type="Proteomes" id="UP001501645"/>
    </source>
</evidence>
<evidence type="ECO:0000259" key="4">
    <source>
        <dbReference type="PROSITE" id="PS50949"/>
    </source>
</evidence>
<dbReference type="SUPFAM" id="SSF46785">
    <property type="entry name" value="Winged helix' DNA-binding domain"/>
    <property type="match status" value="1"/>
</dbReference>
<keyword evidence="1" id="KW-0805">Transcription regulation</keyword>
<dbReference type="SMART" id="SM00345">
    <property type="entry name" value="HTH_GNTR"/>
    <property type="match status" value="1"/>
</dbReference>
<sequence length="216" mass="22310">MERTELRTPRTRLSDGIRAALGESIVSGRLPPGTRLRDVEIASRFRVSRMPVREALLRLEVEGLVTIDASRSTVVTPASSTALADALDVLVGQAGAVGALTLARGIALETAARRATAGLSKTDTAAAAIAWDVVRELASASGNALAADALAQVDLRLQRALRPLAHAGERALGALRELDAAARAGDGRGADDALRGFVDAAVAEALAGHPRMAMPA</sequence>
<accession>A0ABP9A1H2</accession>
<dbReference type="Proteomes" id="UP001501645">
    <property type="component" value="Unassembled WGS sequence"/>
</dbReference>
<dbReference type="RefSeq" id="WP_345437695.1">
    <property type="nucleotide sequence ID" value="NZ_BAABKO010000002.1"/>
</dbReference>
<protein>
    <recommendedName>
        <fullName evidence="4">HTH gntR-type domain-containing protein</fullName>
    </recommendedName>
</protein>
<dbReference type="PANTHER" id="PTHR43537">
    <property type="entry name" value="TRANSCRIPTIONAL REGULATOR, GNTR FAMILY"/>
    <property type="match status" value="1"/>
</dbReference>
<reference evidence="6" key="1">
    <citation type="journal article" date="2019" name="Int. J. Syst. Evol. Microbiol.">
        <title>The Global Catalogue of Microorganisms (GCM) 10K type strain sequencing project: providing services to taxonomists for standard genome sequencing and annotation.</title>
        <authorList>
            <consortium name="The Broad Institute Genomics Platform"/>
            <consortium name="The Broad Institute Genome Sequencing Center for Infectious Disease"/>
            <person name="Wu L."/>
            <person name="Ma J."/>
        </authorList>
    </citation>
    <scope>NUCLEOTIDE SEQUENCE [LARGE SCALE GENOMIC DNA]</scope>
    <source>
        <strain evidence="6">JCM 18537</strain>
    </source>
</reference>
<name>A0ABP9A1H2_9MICO</name>
<dbReference type="Pfam" id="PF00392">
    <property type="entry name" value="GntR"/>
    <property type="match status" value="1"/>
</dbReference>
<dbReference type="EMBL" id="BAABKO010000002">
    <property type="protein sequence ID" value="GAA4772018.1"/>
    <property type="molecule type" value="Genomic_DNA"/>
</dbReference>
<dbReference type="CDD" id="cd07377">
    <property type="entry name" value="WHTH_GntR"/>
    <property type="match status" value="1"/>
</dbReference>
<keyword evidence="6" id="KW-1185">Reference proteome</keyword>
<evidence type="ECO:0000256" key="3">
    <source>
        <dbReference type="ARBA" id="ARBA00023163"/>
    </source>
</evidence>
<evidence type="ECO:0000313" key="5">
    <source>
        <dbReference type="EMBL" id="GAA4772018.1"/>
    </source>
</evidence>
<dbReference type="PROSITE" id="PS50949">
    <property type="entry name" value="HTH_GNTR"/>
    <property type="match status" value="1"/>
</dbReference>
<dbReference type="InterPro" id="IPR036390">
    <property type="entry name" value="WH_DNA-bd_sf"/>
</dbReference>